<dbReference type="RefSeq" id="WP_251808655.1">
    <property type="nucleotide sequence ID" value="NZ_CP166679.1"/>
</dbReference>
<dbReference type="PROSITE" id="PS51007">
    <property type="entry name" value="CYTC"/>
    <property type="match status" value="1"/>
</dbReference>
<dbReference type="SUPFAM" id="SSF46626">
    <property type="entry name" value="Cytochrome c"/>
    <property type="match status" value="1"/>
</dbReference>
<dbReference type="EMBL" id="JBHUOK010000034">
    <property type="protein sequence ID" value="MFD2791786.1"/>
    <property type="molecule type" value="Genomic_DNA"/>
</dbReference>
<dbReference type="PANTHER" id="PTHR35008">
    <property type="entry name" value="BLL4482 PROTEIN-RELATED"/>
    <property type="match status" value="1"/>
</dbReference>
<evidence type="ECO:0000256" key="2">
    <source>
        <dbReference type="ARBA" id="ARBA00022723"/>
    </source>
</evidence>
<dbReference type="InterPro" id="IPR009056">
    <property type="entry name" value="Cyt_c-like_dom"/>
</dbReference>
<comment type="caution">
    <text evidence="6">The sequence shown here is derived from an EMBL/GenBank/DDBJ whole genome shotgun (WGS) entry which is preliminary data.</text>
</comment>
<keyword evidence="1 4" id="KW-0349">Heme</keyword>
<sequence>MKLVVLIYISTIISLSVFLFQDKELEESIKRGADIYSDFCVTCHLPNGQGVKKTFPPLAKSDYLLQKREESIRGIKFGQQGEIVVNGITYNNTMPTMGLDDGEIADVMNYILNSWGNKSKALVTPEEVSKIVKK</sequence>
<dbReference type="Gene3D" id="1.10.760.10">
    <property type="entry name" value="Cytochrome c-like domain"/>
    <property type="match status" value="1"/>
</dbReference>
<reference evidence="7" key="1">
    <citation type="journal article" date="2019" name="Int. J. Syst. Evol. Microbiol.">
        <title>The Global Catalogue of Microorganisms (GCM) 10K type strain sequencing project: providing services to taxonomists for standard genome sequencing and annotation.</title>
        <authorList>
            <consortium name="The Broad Institute Genomics Platform"/>
            <consortium name="The Broad Institute Genome Sequencing Center for Infectious Disease"/>
            <person name="Wu L."/>
            <person name="Ma J."/>
        </authorList>
    </citation>
    <scope>NUCLEOTIDE SEQUENCE [LARGE SCALE GENOMIC DNA]</scope>
    <source>
        <strain evidence="7">KCTC 52924</strain>
    </source>
</reference>
<evidence type="ECO:0000313" key="6">
    <source>
        <dbReference type="EMBL" id="MFD2791786.1"/>
    </source>
</evidence>
<dbReference type="InterPro" id="IPR051459">
    <property type="entry name" value="Cytochrome_c-type_DH"/>
</dbReference>
<keyword evidence="2 4" id="KW-0479">Metal-binding</keyword>
<proteinExistence type="predicted"/>
<feature type="domain" description="Cytochrome c" evidence="5">
    <location>
        <begin position="27"/>
        <end position="115"/>
    </location>
</feature>
<evidence type="ECO:0000256" key="4">
    <source>
        <dbReference type="PROSITE-ProRule" id="PRU00433"/>
    </source>
</evidence>
<gene>
    <name evidence="6" type="ORF">ACFS1K_18600</name>
</gene>
<evidence type="ECO:0000259" key="5">
    <source>
        <dbReference type="PROSITE" id="PS51007"/>
    </source>
</evidence>
<dbReference type="Proteomes" id="UP001597532">
    <property type="component" value="Unassembled WGS sequence"/>
</dbReference>
<accession>A0ABW5VP90</accession>
<dbReference type="PANTHER" id="PTHR35008:SF8">
    <property type="entry name" value="ALCOHOL DEHYDROGENASE CYTOCHROME C SUBUNIT"/>
    <property type="match status" value="1"/>
</dbReference>
<keyword evidence="3 4" id="KW-0408">Iron</keyword>
<evidence type="ECO:0000313" key="7">
    <source>
        <dbReference type="Proteomes" id="UP001597532"/>
    </source>
</evidence>
<name>A0ABW5VP90_9FLAO</name>
<dbReference type="Pfam" id="PF00034">
    <property type="entry name" value="Cytochrom_C"/>
    <property type="match status" value="1"/>
</dbReference>
<protein>
    <submittedName>
        <fullName evidence="6">C-type cytochrome</fullName>
    </submittedName>
</protein>
<evidence type="ECO:0000256" key="3">
    <source>
        <dbReference type="ARBA" id="ARBA00023004"/>
    </source>
</evidence>
<keyword evidence="7" id="KW-1185">Reference proteome</keyword>
<dbReference type="InterPro" id="IPR036909">
    <property type="entry name" value="Cyt_c-like_dom_sf"/>
</dbReference>
<evidence type="ECO:0000256" key="1">
    <source>
        <dbReference type="ARBA" id="ARBA00022617"/>
    </source>
</evidence>
<organism evidence="6 7">
    <name type="scientific">Arenibacter antarcticus</name>
    <dbReference type="NCBI Taxonomy" id="2040469"/>
    <lineage>
        <taxon>Bacteria</taxon>
        <taxon>Pseudomonadati</taxon>
        <taxon>Bacteroidota</taxon>
        <taxon>Flavobacteriia</taxon>
        <taxon>Flavobacteriales</taxon>
        <taxon>Flavobacteriaceae</taxon>
        <taxon>Arenibacter</taxon>
    </lineage>
</organism>